<feature type="transmembrane region" description="Helical" evidence="1">
    <location>
        <begin position="86"/>
        <end position="104"/>
    </location>
</feature>
<evidence type="ECO:0000256" key="1">
    <source>
        <dbReference type="SAM" id="Phobius"/>
    </source>
</evidence>
<dbReference type="AlphaFoldDB" id="A0A5J4KMJ3"/>
<protein>
    <submittedName>
        <fullName evidence="2">Uncharacterized protein</fullName>
    </submittedName>
</protein>
<proteinExistence type="predicted"/>
<organism evidence="2 3">
    <name type="scientific">Dictyobacter vulcani</name>
    <dbReference type="NCBI Taxonomy" id="2607529"/>
    <lineage>
        <taxon>Bacteria</taxon>
        <taxon>Bacillati</taxon>
        <taxon>Chloroflexota</taxon>
        <taxon>Ktedonobacteria</taxon>
        <taxon>Ktedonobacterales</taxon>
        <taxon>Dictyobacteraceae</taxon>
        <taxon>Dictyobacter</taxon>
    </lineage>
</organism>
<feature type="transmembrane region" description="Helical" evidence="1">
    <location>
        <begin position="30"/>
        <end position="46"/>
    </location>
</feature>
<feature type="transmembrane region" description="Helical" evidence="1">
    <location>
        <begin position="158"/>
        <end position="177"/>
    </location>
</feature>
<feature type="transmembrane region" description="Helical" evidence="1">
    <location>
        <begin position="6"/>
        <end position="23"/>
    </location>
</feature>
<gene>
    <name evidence="2" type="ORF">KDW_25340</name>
</gene>
<comment type="caution">
    <text evidence="2">The sequence shown here is derived from an EMBL/GenBank/DDBJ whole genome shotgun (WGS) entry which is preliminary data.</text>
</comment>
<evidence type="ECO:0000313" key="2">
    <source>
        <dbReference type="EMBL" id="GER88372.1"/>
    </source>
</evidence>
<keyword evidence="1" id="KW-0812">Transmembrane</keyword>
<dbReference type="Proteomes" id="UP000326912">
    <property type="component" value="Unassembled WGS sequence"/>
</dbReference>
<keyword evidence="1" id="KW-1133">Transmembrane helix</keyword>
<keyword evidence="1" id="KW-0472">Membrane</keyword>
<name>A0A5J4KMJ3_9CHLR</name>
<feature type="transmembrane region" description="Helical" evidence="1">
    <location>
        <begin position="116"/>
        <end position="138"/>
    </location>
</feature>
<keyword evidence="3" id="KW-1185">Reference proteome</keyword>
<dbReference type="EMBL" id="BKZW01000001">
    <property type="protein sequence ID" value="GER88372.1"/>
    <property type="molecule type" value="Genomic_DNA"/>
</dbReference>
<sequence length="185" mass="19970">MSLPFTEQQCFFVAILVFIVVGFQRGWRRELVSLVFILLASFLVHQDTSNAVGTFIGRLPSVIGYAAGASQQPQTNSMASFLGGPFWSLIIFAAMVALGYYVGNKAFPRPSSPQERFIGIVPAVIAGAFVLGYLSNYFRTTAGRSTVSVDIQSPDPLNYAAVIFLIAVVAIVVAVIASRRKAAKK</sequence>
<dbReference type="RefSeq" id="WP_151756283.1">
    <property type="nucleotide sequence ID" value="NZ_BKZW01000001.1"/>
</dbReference>
<accession>A0A5J4KMJ3</accession>
<reference evidence="2 3" key="1">
    <citation type="submission" date="2019-10" db="EMBL/GenBank/DDBJ databases">
        <title>Dictyobacter vulcani sp. nov., within the class Ktedonobacteria, isolated from soil of volcanic Mt. Zao.</title>
        <authorList>
            <person name="Zheng Y."/>
            <person name="Wang C.M."/>
            <person name="Sakai Y."/>
            <person name="Abe K."/>
            <person name="Yokota A."/>
            <person name="Yabe S."/>
        </authorList>
    </citation>
    <scope>NUCLEOTIDE SEQUENCE [LARGE SCALE GENOMIC DNA]</scope>
    <source>
        <strain evidence="2 3">W12</strain>
    </source>
</reference>
<evidence type="ECO:0000313" key="3">
    <source>
        <dbReference type="Proteomes" id="UP000326912"/>
    </source>
</evidence>